<evidence type="ECO:0000256" key="1">
    <source>
        <dbReference type="SAM" id="Phobius"/>
    </source>
</evidence>
<reference evidence="2" key="1">
    <citation type="submission" date="2020-10" db="EMBL/GenBank/DDBJ databases">
        <authorList>
            <person name="Gilroy R."/>
        </authorList>
    </citation>
    <scope>NUCLEOTIDE SEQUENCE</scope>
    <source>
        <strain evidence="2">13361</strain>
    </source>
</reference>
<feature type="transmembrane region" description="Helical" evidence="1">
    <location>
        <begin position="29"/>
        <end position="50"/>
    </location>
</feature>
<organism evidence="2 3">
    <name type="scientific">Candidatus Faecousia excrementigallinarum</name>
    <dbReference type="NCBI Taxonomy" id="2840806"/>
    <lineage>
        <taxon>Bacteria</taxon>
        <taxon>Bacillati</taxon>
        <taxon>Bacillota</taxon>
        <taxon>Clostridia</taxon>
        <taxon>Eubacteriales</taxon>
        <taxon>Oscillospiraceae</taxon>
        <taxon>Faecousia</taxon>
    </lineage>
</organism>
<feature type="transmembrane region" description="Helical" evidence="1">
    <location>
        <begin position="112"/>
        <end position="133"/>
    </location>
</feature>
<evidence type="ECO:0000313" key="2">
    <source>
        <dbReference type="EMBL" id="HIQ68161.1"/>
    </source>
</evidence>
<comment type="caution">
    <text evidence="2">The sequence shown here is derived from an EMBL/GenBank/DDBJ whole genome shotgun (WGS) entry which is preliminary data.</text>
</comment>
<proteinExistence type="predicted"/>
<protein>
    <submittedName>
        <fullName evidence="2">Uncharacterized protein</fullName>
    </submittedName>
</protein>
<keyword evidence="1" id="KW-0472">Membrane</keyword>
<dbReference type="Proteomes" id="UP000886796">
    <property type="component" value="Unassembled WGS sequence"/>
</dbReference>
<dbReference type="EMBL" id="DVFK01000088">
    <property type="protein sequence ID" value="HIQ68161.1"/>
    <property type="molecule type" value="Genomic_DNA"/>
</dbReference>
<gene>
    <name evidence="2" type="ORF">IAB74_06605</name>
</gene>
<reference evidence="2" key="2">
    <citation type="journal article" date="2021" name="PeerJ">
        <title>Extensive microbial diversity within the chicken gut microbiome revealed by metagenomics and culture.</title>
        <authorList>
            <person name="Gilroy R."/>
            <person name="Ravi A."/>
            <person name="Getino M."/>
            <person name="Pursley I."/>
            <person name="Horton D.L."/>
            <person name="Alikhan N.F."/>
            <person name="Baker D."/>
            <person name="Gharbi K."/>
            <person name="Hall N."/>
            <person name="Watson M."/>
            <person name="Adriaenssens E.M."/>
            <person name="Foster-Nyarko E."/>
            <person name="Jarju S."/>
            <person name="Secka A."/>
            <person name="Antonio M."/>
            <person name="Oren A."/>
            <person name="Chaudhuri R.R."/>
            <person name="La Ragione R."/>
            <person name="Hildebrand F."/>
            <person name="Pallen M.J."/>
        </authorList>
    </citation>
    <scope>NUCLEOTIDE SEQUENCE</scope>
    <source>
        <strain evidence="2">13361</strain>
    </source>
</reference>
<feature type="transmembrane region" description="Helical" evidence="1">
    <location>
        <begin position="62"/>
        <end position="92"/>
    </location>
</feature>
<name>A0A9D0Z402_9FIRM</name>
<keyword evidence="1" id="KW-0812">Transmembrane</keyword>
<dbReference type="AlphaFoldDB" id="A0A9D0Z402"/>
<accession>A0A9D0Z402</accession>
<feature type="transmembrane region" description="Helical" evidence="1">
    <location>
        <begin position="5"/>
        <end position="23"/>
    </location>
</feature>
<sequence length="138" mass="15112">MREKILYASWGCLYILCVGLGTIAEPEGFGKAVLVAISLLFFVPGVLLLSDAVKAGDKKGLLRLRVICLCSLVLTLIFLIASILSVNASAQVGTVLTELLMLVSAPMFCSQYWFLSLFLWSCLLIGSFPRLWLGKRSH</sequence>
<keyword evidence="1" id="KW-1133">Transmembrane helix</keyword>
<evidence type="ECO:0000313" key="3">
    <source>
        <dbReference type="Proteomes" id="UP000886796"/>
    </source>
</evidence>